<evidence type="ECO:0000313" key="2">
    <source>
        <dbReference type="EMBL" id="KAF4651080.1"/>
    </source>
</evidence>
<dbReference type="AlphaFoldDB" id="A0A7J6KVG3"/>
<comment type="caution">
    <text evidence="2">The sequence shown here is derived from an EMBL/GenBank/DDBJ whole genome shotgun (WGS) entry which is preliminary data.</text>
</comment>
<keyword evidence="3" id="KW-1185">Reference proteome</keyword>
<feature type="chain" id="PRO_5029897893" description="Mitochondrial import receptor subunit TOM40B" evidence="1">
    <location>
        <begin position="17"/>
        <end position="309"/>
    </location>
</feature>
<dbReference type="EMBL" id="JAAPAO010001124">
    <property type="protein sequence ID" value="KAF4651080.1"/>
    <property type="molecule type" value="Genomic_DNA"/>
</dbReference>
<protein>
    <recommendedName>
        <fullName evidence="4">Mitochondrial import receptor subunit TOM40B</fullName>
    </recommendedName>
</protein>
<evidence type="ECO:0000256" key="1">
    <source>
        <dbReference type="SAM" id="SignalP"/>
    </source>
</evidence>
<evidence type="ECO:0000313" key="3">
    <source>
        <dbReference type="Proteomes" id="UP000591131"/>
    </source>
</evidence>
<reference evidence="2 3" key="1">
    <citation type="submission" date="2020-04" db="EMBL/GenBank/DDBJ databases">
        <title>Perkinsus chesapeaki whole genome sequence.</title>
        <authorList>
            <person name="Bogema D.R."/>
        </authorList>
    </citation>
    <scope>NUCLEOTIDE SEQUENCE [LARGE SCALE GENOMIC DNA]</scope>
    <source>
        <strain evidence="2">ATCC PRA-425</strain>
    </source>
</reference>
<keyword evidence="1" id="KW-0732">Signal</keyword>
<name>A0A7J6KVG3_PERCH</name>
<evidence type="ECO:0008006" key="4">
    <source>
        <dbReference type="Google" id="ProtNLM"/>
    </source>
</evidence>
<dbReference type="Proteomes" id="UP000591131">
    <property type="component" value="Unassembled WGS sequence"/>
</dbReference>
<sequence length="309" mass="33880">MLKAFVAISIAAVGLTLKLDEVYNNLYDEDSMAQLFGFLKELETEVKSMNEERMASFPKGVQQAQVDDAGKFSYPPGCNATTQIINYSYCFHGYLNQTPQATNENSQQVDAVVDFFDLDKAEDNAVIGLRATYTGTSRVKSSDFLSGGQSAAPTASELEVHAGGDAKILSFGNPSRAGTSIHLETYDEQLDQPQGIGELTKRAFVAKPRFLIYGLSKRLGEIIFEPGDDAVSYVFMGKAYNLGFNVSVYKEEKVKLGFKIGGALDLSLTTVKRNLTNWFLKGSARVVVKPPIGPNFNFPYYFLSTAISL</sequence>
<organism evidence="2 3">
    <name type="scientific">Perkinsus chesapeaki</name>
    <name type="common">Clam parasite</name>
    <name type="synonym">Perkinsus andrewsi</name>
    <dbReference type="NCBI Taxonomy" id="330153"/>
    <lineage>
        <taxon>Eukaryota</taxon>
        <taxon>Sar</taxon>
        <taxon>Alveolata</taxon>
        <taxon>Perkinsozoa</taxon>
        <taxon>Perkinsea</taxon>
        <taxon>Perkinsida</taxon>
        <taxon>Perkinsidae</taxon>
        <taxon>Perkinsus</taxon>
    </lineage>
</organism>
<proteinExistence type="predicted"/>
<feature type="signal peptide" evidence="1">
    <location>
        <begin position="1"/>
        <end position="16"/>
    </location>
</feature>
<accession>A0A7J6KVG3</accession>
<gene>
    <name evidence="2" type="ORF">FOL47_000676</name>
</gene>